<evidence type="ECO:0000256" key="3">
    <source>
        <dbReference type="ARBA" id="ARBA00022692"/>
    </source>
</evidence>
<dbReference type="EMBL" id="FOLY01000002">
    <property type="protein sequence ID" value="SFC26948.1"/>
    <property type="molecule type" value="Genomic_DNA"/>
</dbReference>
<feature type="transmembrane region" description="Helical" evidence="6">
    <location>
        <begin position="12"/>
        <end position="31"/>
    </location>
</feature>
<dbReference type="Pfam" id="PF02588">
    <property type="entry name" value="YitT_membrane"/>
    <property type="match status" value="1"/>
</dbReference>
<keyword evidence="2" id="KW-1003">Cell membrane</keyword>
<evidence type="ECO:0000313" key="8">
    <source>
        <dbReference type="Proteomes" id="UP000199046"/>
    </source>
</evidence>
<evidence type="ECO:0000256" key="6">
    <source>
        <dbReference type="SAM" id="Phobius"/>
    </source>
</evidence>
<dbReference type="InterPro" id="IPR051461">
    <property type="entry name" value="UPF0750_membrane"/>
</dbReference>
<dbReference type="PANTHER" id="PTHR33545">
    <property type="entry name" value="UPF0750 MEMBRANE PROTEIN YITT-RELATED"/>
    <property type="match status" value="1"/>
</dbReference>
<gene>
    <name evidence="7" type="ORF">SAMN05421848_0819</name>
</gene>
<evidence type="ECO:0000256" key="4">
    <source>
        <dbReference type="ARBA" id="ARBA00022989"/>
    </source>
</evidence>
<dbReference type="OrthoDB" id="3296441at2"/>
<keyword evidence="3 6" id="KW-0812">Transmembrane</keyword>
<evidence type="ECO:0000256" key="5">
    <source>
        <dbReference type="ARBA" id="ARBA00023136"/>
    </source>
</evidence>
<keyword evidence="4 6" id="KW-1133">Transmembrane helix</keyword>
<keyword evidence="5 6" id="KW-0472">Membrane</keyword>
<reference evidence="8" key="1">
    <citation type="submission" date="2016-10" db="EMBL/GenBank/DDBJ databases">
        <authorList>
            <person name="Varghese N."/>
            <person name="Submissions S."/>
        </authorList>
    </citation>
    <scope>NUCLEOTIDE SEQUENCE [LARGE SCALE GENOMIC DNA]</scope>
    <source>
        <strain evidence="8">DSM 23439</strain>
    </source>
</reference>
<dbReference type="Proteomes" id="UP000199046">
    <property type="component" value="Unassembled WGS sequence"/>
</dbReference>
<evidence type="ECO:0000313" key="7">
    <source>
        <dbReference type="EMBL" id="SFC26948.1"/>
    </source>
</evidence>
<evidence type="ECO:0000256" key="2">
    <source>
        <dbReference type="ARBA" id="ARBA00022475"/>
    </source>
</evidence>
<evidence type="ECO:0000256" key="1">
    <source>
        <dbReference type="ARBA" id="ARBA00004651"/>
    </source>
</evidence>
<dbReference type="RefSeq" id="WP_090131080.1">
    <property type="nucleotide sequence ID" value="NZ_FOLY01000002.1"/>
</dbReference>
<proteinExistence type="predicted"/>
<keyword evidence="8" id="KW-1185">Reference proteome</keyword>
<dbReference type="InterPro" id="IPR003740">
    <property type="entry name" value="YitT"/>
</dbReference>
<sequence>MDASVSRHRLHEDIMAIMLGSACAALGVGLYEHAQILIGSTAGIALLITYVTGWSFGPVFFVVNLPFYWLAWQRVGHQFALKTFAAIALLSWISWNLPGWVEIGEVEPLFSALMGGALIGLGVLALFRHRGSLGGFNILALYLQDRRGWSAGKVQLTLDALVMLMAFFVLPPANVAYSILGAAVLGVILTLNHRPGRYTGTSSN</sequence>
<dbReference type="STRING" id="402385.SAMN05421848_0819"/>
<accession>A0A1I1HY96</accession>
<dbReference type="AlphaFoldDB" id="A0A1I1HY96"/>
<organism evidence="7 8">
    <name type="scientific">Kushneria avicenniae</name>
    <dbReference type="NCBI Taxonomy" id="402385"/>
    <lineage>
        <taxon>Bacteria</taxon>
        <taxon>Pseudomonadati</taxon>
        <taxon>Pseudomonadota</taxon>
        <taxon>Gammaproteobacteria</taxon>
        <taxon>Oceanospirillales</taxon>
        <taxon>Halomonadaceae</taxon>
        <taxon>Kushneria</taxon>
    </lineage>
</organism>
<comment type="subcellular location">
    <subcellularLocation>
        <location evidence="1">Cell membrane</location>
        <topology evidence="1">Multi-pass membrane protein</topology>
    </subcellularLocation>
</comment>
<dbReference type="GO" id="GO:0005886">
    <property type="term" value="C:plasma membrane"/>
    <property type="evidence" value="ECO:0007669"/>
    <property type="project" value="UniProtKB-SubCell"/>
</dbReference>
<dbReference type="PANTHER" id="PTHR33545:SF5">
    <property type="entry name" value="UPF0750 MEMBRANE PROTEIN YITT"/>
    <property type="match status" value="1"/>
</dbReference>
<feature type="transmembrane region" description="Helical" evidence="6">
    <location>
        <begin position="109"/>
        <end position="127"/>
    </location>
</feature>
<protein>
    <submittedName>
        <fullName evidence="7">Uncharacterized 5xTM membrane BCR, YitT family COG1284</fullName>
    </submittedName>
</protein>
<feature type="transmembrane region" description="Helical" evidence="6">
    <location>
        <begin position="79"/>
        <end position="97"/>
    </location>
</feature>
<feature type="transmembrane region" description="Helical" evidence="6">
    <location>
        <begin position="175"/>
        <end position="192"/>
    </location>
</feature>
<feature type="transmembrane region" description="Helical" evidence="6">
    <location>
        <begin position="43"/>
        <end position="67"/>
    </location>
</feature>
<name>A0A1I1HY96_9GAMM</name>